<sequence>MNKYFKLLSVALLFLNFTMHNTMHKNYIAYTEIEYKEDKKSVQIIMNIFVDDIELAVNKEYKTDLKLADKNEDPKSDKYLLKYLNNHSTITINDQKKAYKFIGKEYYGNILSFYLEIENITSFKTIEVQNDILIEHFPDQQNLIRVTVNKNRKSLFLDRKNDKGLLKF</sequence>
<evidence type="ECO:0008006" key="3">
    <source>
        <dbReference type="Google" id="ProtNLM"/>
    </source>
</evidence>
<dbReference type="Proteomes" id="UP001497602">
    <property type="component" value="Unassembled WGS sequence"/>
</dbReference>
<evidence type="ECO:0000313" key="2">
    <source>
        <dbReference type="Proteomes" id="UP001497602"/>
    </source>
</evidence>
<reference evidence="1 2" key="1">
    <citation type="submission" date="2024-05" db="EMBL/GenBank/DDBJ databases">
        <authorList>
            <person name="Duchaud E."/>
        </authorList>
    </citation>
    <scope>NUCLEOTIDE SEQUENCE [LARGE SCALE GENOMIC DNA]</scope>
    <source>
        <strain evidence="1">Ena-SAMPLE-TAB-13-05-2024-13:56:06:370-140305</strain>
    </source>
</reference>
<protein>
    <recommendedName>
        <fullName evidence="3">Peptidase E</fullName>
    </recommendedName>
</protein>
<dbReference type="EMBL" id="CAXJRC010000006">
    <property type="protein sequence ID" value="CAL2105410.1"/>
    <property type="molecule type" value="Genomic_DNA"/>
</dbReference>
<name>A0ABP1F4R4_9FLAO</name>
<comment type="caution">
    <text evidence="1">The sequence shown here is derived from an EMBL/GenBank/DDBJ whole genome shotgun (WGS) entry which is preliminary data.</text>
</comment>
<dbReference type="InterPro" id="IPR046525">
    <property type="entry name" value="DUF6702"/>
</dbReference>
<dbReference type="Pfam" id="PF20420">
    <property type="entry name" value="DUF6702"/>
    <property type="match status" value="1"/>
</dbReference>
<keyword evidence="2" id="KW-1185">Reference proteome</keyword>
<proteinExistence type="predicted"/>
<accession>A0ABP1F4R4</accession>
<gene>
    <name evidence="1" type="ORF">T190115A13A_150041</name>
</gene>
<organism evidence="1 2">
    <name type="scientific">Tenacibaculum vairaonense</name>
    <dbReference type="NCBI Taxonomy" id="3137860"/>
    <lineage>
        <taxon>Bacteria</taxon>
        <taxon>Pseudomonadati</taxon>
        <taxon>Bacteroidota</taxon>
        <taxon>Flavobacteriia</taxon>
        <taxon>Flavobacteriales</taxon>
        <taxon>Flavobacteriaceae</taxon>
        <taxon>Tenacibaculum</taxon>
    </lineage>
</organism>
<evidence type="ECO:0000313" key="1">
    <source>
        <dbReference type="EMBL" id="CAL2105410.1"/>
    </source>
</evidence>
<dbReference type="RefSeq" id="WP_348737259.1">
    <property type="nucleotide sequence ID" value="NZ_CAXJRC010000006.1"/>
</dbReference>